<name>A0A918EWX4_9ACTN</name>
<sequence>MISEVHGHRPDELCEEGLSLYERALREGGVRRSDADPAPCLTGLGLLQPDITDSGWLRPLPPAVALPRLLGDIAEDIARQRRRESRLADTLRPLMELGTPHSAPGDAASFTVVSGMENINARIGRLMAGAAEELLTVQPGGKRPPALLDADLAREQDLLSRGGRMRTLYQHTTRHDLGVLAHYERLDGDAEVRTLDELPNRMIILDRSVAFIPANRDRTMAVEVHHPAVLTYLATTFDILWRMATPMHPRAVQPPSVNGITPRQHAIAALLVEGHTDTAIAERLGMNVRTARVHIAKLAATLGSESRAQLGYLIGRSGILERKQEQGQGQG</sequence>
<protein>
    <recommendedName>
        <fullName evidence="1">HTH luxR-type domain-containing protein</fullName>
    </recommendedName>
</protein>
<dbReference type="PRINTS" id="PR00038">
    <property type="entry name" value="HTHLUXR"/>
</dbReference>
<dbReference type="InterPro" id="IPR016032">
    <property type="entry name" value="Sig_transdc_resp-reg_C-effctor"/>
</dbReference>
<dbReference type="Proteomes" id="UP000620156">
    <property type="component" value="Unassembled WGS sequence"/>
</dbReference>
<dbReference type="PANTHER" id="PTHR34293:SF1">
    <property type="entry name" value="HTH-TYPE TRANSCRIPTIONAL REGULATOR TRMBL2"/>
    <property type="match status" value="1"/>
</dbReference>
<dbReference type="SMART" id="SM00421">
    <property type="entry name" value="HTH_LUXR"/>
    <property type="match status" value="1"/>
</dbReference>
<dbReference type="PANTHER" id="PTHR34293">
    <property type="entry name" value="HTH-TYPE TRANSCRIPTIONAL REGULATOR TRMBL2"/>
    <property type="match status" value="1"/>
</dbReference>
<dbReference type="GO" id="GO:0006355">
    <property type="term" value="P:regulation of DNA-templated transcription"/>
    <property type="evidence" value="ECO:0007669"/>
    <property type="project" value="InterPro"/>
</dbReference>
<dbReference type="GO" id="GO:0003677">
    <property type="term" value="F:DNA binding"/>
    <property type="evidence" value="ECO:0007669"/>
    <property type="project" value="InterPro"/>
</dbReference>
<keyword evidence="3" id="KW-1185">Reference proteome</keyword>
<evidence type="ECO:0000313" key="2">
    <source>
        <dbReference type="EMBL" id="GGQ77665.1"/>
    </source>
</evidence>
<dbReference type="AlphaFoldDB" id="A0A918EWX4"/>
<reference evidence="2" key="2">
    <citation type="submission" date="2020-09" db="EMBL/GenBank/DDBJ databases">
        <authorList>
            <person name="Sun Q."/>
            <person name="Ohkuma M."/>
        </authorList>
    </citation>
    <scope>NUCLEOTIDE SEQUENCE</scope>
    <source>
        <strain evidence="2">JCM 3131</strain>
    </source>
</reference>
<dbReference type="Pfam" id="PF00196">
    <property type="entry name" value="GerE"/>
    <property type="match status" value="1"/>
</dbReference>
<evidence type="ECO:0000313" key="3">
    <source>
        <dbReference type="Proteomes" id="UP000620156"/>
    </source>
</evidence>
<dbReference type="InterPro" id="IPR036388">
    <property type="entry name" value="WH-like_DNA-bd_sf"/>
</dbReference>
<dbReference type="EMBL" id="BMQK01000015">
    <property type="protein sequence ID" value="GGQ77665.1"/>
    <property type="molecule type" value="Genomic_DNA"/>
</dbReference>
<dbReference type="InterPro" id="IPR000792">
    <property type="entry name" value="Tscrpt_reg_LuxR_C"/>
</dbReference>
<reference evidence="2" key="1">
    <citation type="journal article" date="2014" name="Int. J. Syst. Evol. Microbiol.">
        <title>Complete genome sequence of Corynebacterium casei LMG S-19264T (=DSM 44701T), isolated from a smear-ripened cheese.</title>
        <authorList>
            <consortium name="US DOE Joint Genome Institute (JGI-PGF)"/>
            <person name="Walter F."/>
            <person name="Albersmeier A."/>
            <person name="Kalinowski J."/>
            <person name="Ruckert C."/>
        </authorList>
    </citation>
    <scope>NUCLEOTIDE SEQUENCE</scope>
    <source>
        <strain evidence="2">JCM 3131</strain>
    </source>
</reference>
<gene>
    <name evidence="2" type="ORF">GCM10010145_54260</name>
</gene>
<proteinExistence type="predicted"/>
<organism evidence="2 3">
    <name type="scientific">Streptomyces ruber</name>
    <dbReference type="NCBI Taxonomy" id="83378"/>
    <lineage>
        <taxon>Bacteria</taxon>
        <taxon>Bacillati</taxon>
        <taxon>Actinomycetota</taxon>
        <taxon>Actinomycetes</taxon>
        <taxon>Kitasatosporales</taxon>
        <taxon>Streptomycetaceae</taxon>
        <taxon>Streptomyces</taxon>
    </lineage>
</organism>
<accession>A0A918EWX4</accession>
<feature type="domain" description="HTH luxR-type" evidence="1">
    <location>
        <begin position="253"/>
        <end position="318"/>
    </location>
</feature>
<dbReference type="PROSITE" id="PS50043">
    <property type="entry name" value="HTH_LUXR_2"/>
    <property type="match status" value="1"/>
</dbReference>
<evidence type="ECO:0000259" key="1">
    <source>
        <dbReference type="PROSITE" id="PS50043"/>
    </source>
</evidence>
<comment type="caution">
    <text evidence="2">The sequence shown here is derived from an EMBL/GenBank/DDBJ whole genome shotgun (WGS) entry which is preliminary data.</text>
</comment>
<dbReference type="InterPro" id="IPR051797">
    <property type="entry name" value="TrmB-like"/>
</dbReference>
<dbReference type="Gene3D" id="1.10.10.10">
    <property type="entry name" value="Winged helix-like DNA-binding domain superfamily/Winged helix DNA-binding domain"/>
    <property type="match status" value="1"/>
</dbReference>
<dbReference type="SUPFAM" id="SSF46894">
    <property type="entry name" value="C-terminal effector domain of the bipartite response regulators"/>
    <property type="match status" value="1"/>
</dbReference>